<evidence type="ECO:0000313" key="3">
    <source>
        <dbReference type="Proteomes" id="UP000239757"/>
    </source>
</evidence>
<organism evidence="2 3">
    <name type="scientific">Gossypium barbadense</name>
    <name type="common">Sea Island cotton</name>
    <name type="synonym">Hibiscus barbadensis</name>
    <dbReference type="NCBI Taxonomy" id="3634"/>
    <lineage>
        <taxon>Eukaryota</taxon>
        <taxon>Viridiplantae</taxon>
        <taxon>Streptophyta</taxon>
        <taxon>Embryophyta</taxon>
        <taxon>Tracheophyta</taxon>
        <taxon>Spermatophyta</taxon>
        <taxon>Magnoliopsida</taxon>
        <taxon>eudicotyledons</taxon>
        <taxon>Gunneridae</taxon>
        <taxon>Pentapetalae</taxon>
        <taxon>rosids</taxon>
        <taxon>malvids</taxon>
        <taxon>Malvales</taxon>
        <taxon>Malvaceae</taxon>
        <taxon>Malvoideae</taxon>
        <taxon>Gossypium</taxon>
    </lineage>
</organism>
<gene>
    <name evidence="2" type="ORF">GOBAR_AA26268</name>
</gene>
<dbReference type="EMBL" id="KZ666550">
    <property type="protein sequence ID" value="PPR94399.1"/>
    <property type="molecule type" value="Genomic_DNA"/>
</dbReference>
<protein>
    <submittedName>
        <fullName evidence="2">Uncharacterized protein</fullName>
    </submittedName>
</protein>
<feature type="compositionally biased region" description="Basic and acidic residues" evidence="1">
    <location>
        <begin position="154"/>
        <end position="167"/>
    </location>
</feature>
<dbReference type="AlphaFoldDB" id="A0A2P5WTK8"/>
<evidence type="ECO:0000256" key="1">
    <source>
        <dbReference type="SAM" id="MobiDB-lite"/>
    </source>
</evidence>
<feature type="region of interest" description="Disordered" evidence="1">
    <location>
        <begin position="133"/>
        <end position="167"/>
    </location>
</feature>
<dbReference type="Proteomes" id="UP000239757">
    <property type="component" value="Unassembled WGS sequence"/>
</dbReference>
<sequence>MRQFMPKLSSRISRHMGTQVKNNTLMTWAQGFWNPSSKHIRNSREVASPHNTKGKFHRNRHYVSKRLSRASEARRTTMNWQVPTITKASLTRTLTRTTRKRQSRRRGTVIFTIELVITPLCSSMISTLSASGMAEPNASSNAQAIDGGDASGTKFKDDGMNRKEELK</sequence>
<reference evidence="2 3" key="1">
    <citation type="submission" date="2015-01" db="EMBL/GenBank/DDBJ databases">
        <title>Genome of allotetraploid Gossypium barbadense reveals genomic plasticity and fiber elongation in cotton evolution.</title>
        <authorList>
            <person name="Chen X."/>
            <person name="Liu X."/>
            <person name="Zhao B."/>
            <person name="Zheng H."/>
            <person name="Hu Y."/>
            <person name="Lu G."/>
            <person name="Yang C."/>
            <person name="Chen J."/>
            <person name="Shan C."/>
            <person name="Zhang L."/>
            <person name="Zhou Y."/>
            <person name="Wang L."/>
            <person name="Guo W."/>
            <person name="Bai Y."/>
            <person name="Ruan J."/>
            <person name="Shangguan X."/>
            <person name="Mao Y."/>
            <person name="Jiang J."/>
            <person name="Zhu Y."/>
            <person name="Lei J."/>
            <person name="Kang H."/>
            <person name="Chen S."/>
            <person name="He X."/>
            <person name="Wang R."/>
            <person name="Wang Y."/>
            <person name="Chen J."/>
            <person name="Wang L."/>
            <person name="Yu S."/>
            <person name="Wang B."/>
            <person name="Wei J."/>
            <person name="Song S."/>
            <person name="Lu X."/>
            <person name="Gao Z."/>
            <person name="Gu W."/>
            <person name="Deng X."/>
            <person name="Ma D."/>
            <person name="Wang S."/>
            <person name="Liang W."/>
            <person name="Fang L."/>
            <person name="Cai C."/>
            <person name="Zhu X."/>
            <person name="Zhou B."/>
            <person name="Zhang Y."/>
            <person name="Chen Z."/>
            <person name="Xu S."/>
            <person name="Zhu R."/>
            <person name="Wang S."/>
            <person name="Zhang T."/>
            <person name="Zhao G."/>
        </authorList>
    </citation>
    <scope>NUCLEOTIDE SEQUENCE [LARGE SCALE GENOMIC DNA]</scope>
    <source>
        <strain evidence="3">cv. Xinhai21</strain>
        <tissue evidence="2">Leaf</tissue>
    </source>
</reference>
<proteinExistence type="predicted"/>
<evidence type="ECO:0000313" key="2">
    <source>
        <dbReference type="EMBL" id="PPR94399.1"/>
    </source>
</evidence>
<accession>A0A2P5WTK8</accession>
<name>A0A2P5WTK8_GOSBA</name>